<reference evidence="7 8" key="1">
    <citation type="submission" date="2013-04" db="EMBL/GenBank/DDBJ databases">
        <title>Oceanococcus atlanticus 22II-S10r2 Genome Sequencing.</title>
        <authorList>
            <person name="Lai Q."/>
            <person name="Li G."/>
            <person name="Shao Z."/>
        </authorList>
    </citation>
    <scope>NUCLEOTIDE SEQUENCE [LARGE SCALE GENOMIC DNA]</scope>
    <source>
        <strain evidence="7 8">22II-S10r2</strain>
    </source>
</reference>
<dbReference type="Proteomes" id="UP000192342">
    <property type="component" value="Unassembled WGS sequence"/>
</dbReference>
<organism evidence="7 8">
    <name type="scientific">Oceanococcus atlanticus</name>
    <dbReference type="NCBI Taxonomy" id="1317117"/>
    <lineage>
        <taxon>Bacteria</taxon>
        <taxon>Pseudomonadati</taxon>
        <taxon>Pseudomonadota</taxon>
        <taxon>Gammaproteobacteria</taxon>
        <taxon>Chromatiales</taxon>
        <taxon>Oceanococcaceae</taxon>
        <taxon>Oceanococcus</taxon>
    </lineage>
</organism>
<dbReference type="PRINTS" id="PR00344">
    <property type="entry name" value="BCTRLSENSOR"/>
</dbReference>
<dbReference type="Pfam" id="PF00512">
    <property type="entry name" value="HisKA"/>
    <property type="match status" value="1"/>
</dbReference>
<dbReference type="InterPro" id="IPR052162">
    <property type="entry name" value="Sensor_kinase/Photoreceptor"/>
</dbReference>
<keyword evidence="4" id="KW-0808">Transferase</keyword>
<evidence type="ECO:0000256" key="5">
    <source>
        <dbReference type="ARBA" id="ARBA00022777"/>
    </source>
</evidence>
<dbReference type="RefSeq" id="WP_158523024.1">
    <property type="nucleotide sequence ID" value="NZ_AQQV01000001.1"/>
</dbReference>
<evidence type="ECO:0000259" key="6">
    <source>
        <dbReference type="PROSITE" id="PS50109"/>
    </source>
</evidence>
<dbReference type="FunFam" id="3.30.565.10:FF:000006">
    <property type="entry name" value="Sensor histidine kinase WalK"/>
    <property type="match status" value="1"/>
</dbReference>
<accession>A0A1Y1SH86</accession>
<dbReference type="PANTHER" id="PTHR43304:SF1">
    <property type="entry name" value="PAC DOMAIN-CONTAINING PROTEIN"/>
    <property type="match status" value="1"/>
</dbReference>
<evidence type="ECO:0000256" key="1">
    <source>
        <dbReference type="ARBA" id="ARBA00000085"/>
    </source>
</evidence>
<dbReference type="Pfam" id="PF02518">
    <property type="entry name" value="HATPase_c"/>
    <property type="match status" value="1"/>
</dbReference>
<dbReference type="AlphaFoldDB" id="A0A1Y1SH86"/>
<keyword evidence="3" id="KW-0597">Phosphoprotein</keyword>
<dbReference type="PANTHER" id="PTHR43304">
    <property type="entry name" value="PHYTOCHROME-LIKE PROTEIN CPH1"/>
    <property type="match status" value="1"/>
</dbReference>
<feature type="domain" description="Histidine kinase" evidence="6">
    <location>
        <begin position="41"/>
        <end position="252"/>
    </location>
</feature>
<comment type="caution">
    <text evidence="7">The sequence shown here is derived from an EMBL/GenBank/DDBJ whole genome shotgun (WGS) entry which is preliminary data.</text>
</comment>
<protein>
    <recommendedName>
        <fullName evidence="2">histidine kinase</fullName>
        <ecNumber evidence="2">2.7.13.3</ecNumber>
    </recommendedName>
</protein>
<dbReference type="InterPro" id="IPR036097">
    <property type="entry name" value="HisK_dim/P_sf"/>
</dbReference>
<dbReference type="InterPro" id="IPR036890">
    <property type="entry name" value="HATPase_C_sf"/>
</dbReference>
<dbReference type="InterPro" id="IPR004358">
    <property type="entry name" value="Sig_transdc_His_kin-like_C"/>
</dbReference>
<dbReference type="GO" id="GO:0005886">
    <property type="term" value="C:plasma membrane"/>
    <property type="evidence" value="ECO:0007669"/>
    <property type="project" value="UniProtKB-ARBA"/>
</dbReference>
<dbReference type="EMBL" id="AQQV01000001">
    <property type="protein sequence ID" value="ORE88948.1"/>
    <property type="molecule type" value="Genomic_DNA"/>
</dbReference>
<evidence type="ECO:0000256" key="2">
    <source>
        <dbReference type="ARBA" id="ARBA00012438"/>
    </source>
</evidence>
<evidence type="ECO:0000256" key="4">
    <source>
        <dbReference type="ARBA" id="ARBA00022679"/>
    </source>
</evidence>
<dbReference type="PROSITE" id="PS50109">
    <property type="entry name" value="HIS_KIN"/>
    <property type="match status" value="1"/>
</dbReference>
<gene>
    <name evidence="7" type="ORF">ATO7_03695</name>
</gene>
<dbReference type="CDD" id="cd00082">
    <property type="entry name" value="HisKA"/>
    <property type="match status" value="1"/>
</dbReference>
<evidence type="ECO:0000256" key="3">
    <source>
        <dbReference type="ARBA" id="ARBA00022553"/>
    </source>
</evidence>
<keyword evidence="8" id="KW-1185">Reference proteome</keyword>
<dbReference type="InterPro" id="IPR003594">
    <property type="entry name" value="HATPase_dom"/>
</dbReference>
<dbReference type="GO" id="GO:0000155">
    <property type="term" value="F:phosphorelay sensor kinase activity"/>
    <property type="evidence" value="ECO:0007669"/>
    <property type="project" value="InterPro"/>
</dbReference>
<dbReference type="Gene3D" id="1.10.287.130">
    <property type="match status" value="1"/>
</dbReference>
<keyword evidence="5" id="KW-0418">Kinase</keyword>
<dbReference type="EC" id="2.7.13.3" evidence="2"/>
<dbReference type="InterPro" id="IPR005467">
    <property type="entry name" value="His_kinase_dom"/>
</dbReference>
<name>A0A1Y1SH86_9GAMM</name>
<dbReference type="InterPro" id="IPR003661">
    <property type="entry name" value="HisK_dim/P_dom"/>
</dbReference>
<dbReference type="OrthoDB" id="7051794at2"/>
<sequence length="257" mass="28507">MGDDARETELLAQIQALRDQLAAEKLAAESQRQEMEQFAFVASHDLKEPLRIVANYLGLLRRRYGAQLDDAAHDYLSTALDATVRMRQLIDNLLEFSRAQALDAEVQSLRPAVDRALQNLAQLIADNDAEIEVGPLPQAQIDAMQMARVFQNLIANALKYRSDQRPLVKISAQREAGLWRIRVEDNGMGIAPEHQQRIFQMFSRLHARDEIEGTGIGLATCQRIIERHGGTIDVQSSAGQGACFSFTLPAGQGDTAT</sequence>
<dbReference type="SUPFAM" id="SSF55874">
    <property type="entry name" value="ATPase domain of HSP90 chaperone/DNA topoisomerase II/histidine kinase"/>
    <property type="match status" value="1"/>
</dbReference>
<proteinExistence type="predicted"/>
<dbReference type="SMART" id="SM00388">
    <property type="entry name" value="HisKA"/>
    <property type="match status" value="1"/>
</dbReference>
<dbReference type="STRING" id="1317117.ATO7_03695"/>
<dbReference type="SMART" id="SM00387">
    <property type="entry name" value="HATPase_c"/>
    <property type="match status" value="1"/>
</dbReference>
<evidence type="ECO:0000313" key="7">
    <source>
        <dbReference type="EMBL" id="ORE88948.1"/>
    </source>
</evidence>
<dbReference type="Gene3D" id="3.30.565.10">
    <property type="entry name" value="Histidine kinase-like ATPase, C-terminal domain"/>
    <property type="match status" value="1"/>
</dbReference>
<dbReference type="SUPFAM" id="SSF47384">
    <property type="entry name" value="Homodimeric domain of signal transducing histidine kinase"/>
    <property type="match status" value="1"/>
</dbReference>
<evidence type="ECO:0000313" key="8">
    <source>
        <dbReference type="Proteomes" id="UP000192342"/>
    </source>
</evidence>
<comment type="catalytic activity">
    <reaction evidence="1">
        <text>ATP + protein L-histidine = ADP + protein N-phospho-L-histidine.</text>
        <dbReference type="EC" id="2.7.13.3"/>
    </reaction>
</comment>